<dbReference type="PANTHER" id="PTHR34109:SF1">
    <property type="entry name" value="VOC DOMAIN-CONTAINING PROTEIN"/>
    <property type="match status" value="1"/>
</dbReference>
<feature type="domain" description="Glyoxalase/fosfomycin resistance/dioxygenase" evidence="1">
    <location>
        <begin position="22"/>
        <end position="119"/>
    </location>
</feature>
<dbReference type="OrthoDB" id="9795306at2"/>
<dbReference type="Pfam" id="PF00903">
    <property type="entry name" value="Glyoxalase"/>
    <property type="match status" value="1"/>
</dbReference>
<proteinExistence type="predicted"/>
<dbReference type="RefSeq" id="WP_121374786.1">
    <property type="nucleotide sequence ID" value="NZ_RBLC01000001.1"/>
</dbReference>
<accession>A0A495MHE4</accession>
<keyword evidence="3" id="KW-1185">Reference proteome</keyword>
<sequence>MRIPQQYLPVMPYLILNKANDFFEFSKAVFGAKEQLIVPGENNSIMHGEIKIKDAVIMFAQATDNWHQKTAGMFLYIEKVDDVFNLAMQKGSKSLKNPGQQDYGYTAGFEDPFGNQWWITEPLSE</sequence>
<evidence type="ECO:0000313" key="3">
    <source>
        <dbReference type="Proteomes" id="UP000277579"/>
    </source>
</evidence>
<name>A0A495MHE4_9FLAO</name>
<dbReference type="InterPro" id="IPR029068">
    <property type="entry name" value="Glyas_Bleomycin-R_OHBP_Dase"/>
</dbReference>
<dbReference type="AlphaFoldDB" id="A0A495MHE4"/>
<reference evidence="2 3" key="1">
    <citation type="submission" date="2018-10" db="EMBL/GenBank/DDBJ databases">
        <title>Genomic Encyclopedia of Archaeal and Bacterial Type Strains, Phase II (KMG-II): from individual species to whole genera.</title>
        <authorList>
            <person name="Goeker M."/>
        </authorList>
    </citation>
    <scope>NUCLEOTIDE SEQUENCE [LARGE SCALE GENOMIC DNA]</scope>
    <source>
        <strain evidence="2 3">DSM 29537</strain>
    </source>
</reference>
<evidence type="ECO:0000259" key="1">
    <source>
        <dbReference type="Pfam" id="PF00903"/>
    </source>
</evidence>
<comment type="caution">
    <text evidence="2">The sequence shown here is derived from an EMBL/GenBank/DDBJ whole genome shotgun (WGS) entry which is preliminary data.</text>
</comment>
<dbReference type="PANTHER" id="PTHR34109">
    <property type="entry name" value="BNAUNNG04460D PROTEIN-RELATED"/>
    <property type="match status" value="1"/>
</dbReference>
<dbReference type="Gene3D" id="3.30.720.120">
    <property type="match status" value="1"/>
</dbReference>
<dbReference type="SUPFAM" id="SSF54593">
    <property type="entry name" value="Glyoxalase/Bleomycin resistance protein/Dihydroxybiphenyl dioxygenase"/>
    <property type="match status" value="1"/>
</dbReference>
<organism evidence="2 3">
    <name type="scientific">Flavobacterium endophyticum</name>
    <dbReference type="NCBI Taxonomy" id="1540163"/>
    <lineage>
        <taxon>Bacteria</taxon>
        <taxon>Pseudomonadati</taxon>
        <taxon>Bacteroidota</taxon>
        <taxon>Flavobacteriia</taxon>
        <taxon>Flavobacteriales</taxon>
        <taxon>Flavobacteriaceae</taxon>
        <taxon>Flavobacterium</taxon>
    </lineage>
</organism>
<dbReference type="EMBL" id="RBLC01000001">
    <property type="protein sequence ID" value="RKS25376.1"/>
    <property type="molecule type" value="Genomic_DNA"/>
</dbReference>
<dbReference type="Gene3D" id="3.30.720.110">
    <property type="match status" value="1"/>
</dbReference>
<protein>
    <submittedName>
        <fullName evidence="2">Putative glyoxalase superfamily protein PhnB</fullName>
    </submittedName>
</protein>
<dbReference type="Proteomes" id="UP000277579">
    <property type="component" value="Unassembled WGS sequence"/>
</dbReference>
<evidence type="ECO:0000313" key="2">
    <source>
        <dbReference type="EMBL" id="RKS25376.1"/>
    </source>
</evidence>
<dbReference type="InterPro" id="IPR004360">
    <property type="entry name" value="Glyas_Fos-R_dOase_dom"/>
</dbReference>
<gene>
    <name evidence="2" type="ORF">CLV94_0406</name>
</gene>